<evidence type="ECO:0000256" key="1">
    <source>
        <dbReference type="ARBA" id="ARBA00004141"/>
    </source>
</evidence>
<dbReference type="AlphaFoldDB" id="A0A182VV04"/>
<feature type="transmembrane region" description="Helical" evidence="6">
    <location>
        <begin position="103"/>
        <end position="124"/>
    </location>
</feature>
<name>A0A182VV04_9DIPT</name>
<dbReference type="InterPro" id="IPR025271">
    <property type="entry name" value="CCDC28"/>
</dbReference>
<reference evidence="8" key="1">
    <citation type="submission" date="2013-03" db="EMBL/GenBank/DDBJ databases">
        <title>The Genome Sequence of Anopheles minimus MINIMUS1.</title>
        <authorList>
            <consortium name="The Broad Institute Genomics Platform"/>
            <person name="Neafsey D.E."/>
            <person name="Walton C."/>
            <person name="Walker B."/>
            <person name="Young S.K."/>
            <person name="Zeng Q."/>
            <person name="Gargeya S."/>
            <person name="Fitzgerald M."/>
            <person name="Haas B."/>
            <person name="Abouelleil A."/>
            <person name="Allen A.W."/>
            <person name="Alvarado L."/>
            <person name="Arachchi H.M."/>
            <person name="Berlin A.M."/>
            <person name="Chapman S.B."/>
            <person name="Gainer-Dewar J."/>
            <person name="Goldberg J."/>
            <person name="Griggs A."/>
            <person name="Gujja S."/>
            <person name="Hansen M."/>
            <person name="Howarth C."/>
            <person name="Imamovic A."/>
            <person name="Ireland A."/>
            <person name="Larimer J."/>
            <person name="McCowan C."/>
            <person name="Murphy C."/>
            <person name="Pearson M."/>
            <person name="Poon T.W."/>
            <person name="Priest M."/>
            <person name="Roberts A."/>
            <person name="Saif S."/>
            <person name="Shea T."/>
            <person name="Sisk P."/>
            <person name="Sykes S."/>
            <person name="Wortman J."/>
            <person name="Nusbaum C."/>
            <person name="Birren B."/>
        </authorList>
    </citation>
    <scope>NUCLEOTIDE SEQUENCE [LARGE SCALE GENOMIC DNA]</scope>
    <source>
        <strain evidence="8">MINIMUS1</strain>
    </source>
</reference>
<sequence length="587" mass="63664">MADLKRDLDEYLLLQENQKKNFKLEMPKMPSLPTPDLVGKLFGRNQEPEANSWLKDTQDTCCPKLSRIQRIVGFVTCMGLGIFCMIVSTFYIPVLILKARKFALLYTLGSVFFIMSFSFLSGFGAMFRQMFSRERVAMSISYTCCLTATLYFAMVAQSTALTVLFAVAQIITLLWMILAAIPGGMSGVKFFGSMFRSSVSNTLPRSEVCGCALARLCVFVGEALEPANLSNSTQPPTTTSTRRTKTRARRAFQSKMECDDAAVERQKLVSNDEEDDQNTITNLSSSGQAKSVQTPISPVLSNKLFSSGETSRSQNSTSYSLGKGNTNDAPLATKVNYVNERKTQDTKPKAKKIQRELTPTGGIPITNTNTITTTATVGTTSSSTSSNLPDGPIVTAVPNSSASLQHTFQRAQYQRPKPPDSFPSPTSSGVGGGGVGGDGGGGSGGSKLRNIPTVNPVSSASGSSITLNAKSHNFSSRPLKHHSFISEVPDVRHMERALLGLLEDFHSGKLKAFGSGCTMEQMTSIREQQESLAKLHFDLGTEAFTGGSNNPNTDNELQAQSNMKKLVQKLEQLSFSIEKLHSSNVEK</sequence>
<evidence type="ECO:0008006" key="9">
    <source>
        <dbReference type="Google" id="ProtNLM"/>
    </source>
</evidence>
<feature type="compositionally biased region" description="Low complexity" evidence="5">
    <location>
        <begin position="232"/>
        <end position="241"/>
    </location>
</feature>
<feature type="compositionally biased region" description="Basic residues" evidence="5">
    <location>
        <begin position="242"/>
        <end position="252"/>
    </location>
</feature>
<comment type="subcellular location">
    <subcellularLocation>
        <location evidence="1">Membrane</location>
        <topology evidence="1">Multi-pass membrane protein</topology>
    </subcellularLocation>
</comment>
<dbReference type="InterPro" id="IPR007305">
    <property type="entry name" value="Vesicle_transpt_Got1/SFT2"/>
</dbReference>
<keyword evidence="8" id="KW-1185">Reference proteome</keyword>
<dbReference type="EnsemblMetazoa" id="AMIN001899-RA">
    <property type="protein sequence ID" value="AMIN001899-PA"/>
    <property type="gene ID" value="AMIN001899"/>
</dbReference>
<dbReference type="VEuPathDB" id="VectorBase:AMIN001899"/>
<evidence type="ECO:0000256" key="3">
    <source>
        <dbReference type="ARBA" id="ARBA00022989"/>
    </source>
</evidence>
<keyword evidence="3 6" id="KW-1133">Transmembrane helix</keyword>
<feature type="compositionally biased region" description="Polar residues" evidence="5">
    <location>
        <begin position="278"/>
        <end position="327"/>
    </location>
</feature>
<accession>A0A182VV04</accession>
<keyword evidence="2 6" id="KW-0812">Transmembrane</keyword>
<proteinExistence type="predicted"/>
<feature type="region of interest" description="Disordered" evidence="5">
    <location>
        <begin position="229"/>
        <end position="327"/>
    </location>
</feature>
<reference evidence="7" key="2">
    <citation type="submission" date="2020-05" db="UniProtKB">
        <authorList>
            <consortium name="EnsemblMetazoa"/>
        </authorList>
    </citation>
    <scope>IDENTIFICATION</scope>
    <source>
        <strain evidence="7">MINIMUS1</strain>
    </source>
</reference>
<feature type="transmembrane region" description="Helical" evidence="6">
    <location>
        <begin position="160"/>
        <end position="181"/>
    </location>
</feature>
<evidence type="ECO:0000313" key="8">
    <source>
        <dbReference type="Proteomes" id="UP000075920"/>
    </source>
</evidence>
<dbReference type="GO" id="GO:0005737">
    <property type="term" value="C:cytoplasm"/>
    <property type="evidence" value="ECO:0007669"/>
    <property type="project" value="UniProtKB-ARBA"/>
</dbReference>
<dbReference type="Pfam" id="PF04178">
    <property type="entry name" value="Got1"/>
    <property type="match status" value="1"/>
</dbReference>
<dbReference type="Proteomes" id="UP000075920">
    <property type="component" value="Unassembled WGS sequence"/>
</dbReference>
<dbReference type="GO" id="GO:0016192">
    <property type="term" value="P:vesicle-mediated transport"/>
    <property type="evidence" value="ECO:0007669"/>
    <property type="project" value="InterPro"/>
</dbReference>
<dbReference type="STRING" id="112268.A0A182VV04"/>
<dbReference type="Pfam" id="PF13270">
    <property type="entry name" value="CCDC28"/>
    <property type="match status" value="1"/>
</dbReference>
<evidence type="ECO:0000256" key="6">
    <source>
        <dbReference type="SAM" id="Phobius"/>
    </source>
</evidence>
<dbReference type="PANTHER" id="PTHR13400">
    <property type="entry name" value="CHEMOKINE C-C MOTIF RECEPTOR 1"/>
    <property type="match status" value="1"/>
</dbReference>
<evidence type="ECO:0000256" key="2">
    <source>
        <dbReference type="ARBA" id="ARBA00022692"/>
    </source>
</evidence>
<feature type="compositionally biased region" description="Low complexity" evidence="5">
    <location>
        <begin position="376"/>
        <end position="389"/>
    </location>
</feature>
<keyword evidence="4 6" id="KW-0472">Membrane</keyword>
<dbReference type="PANTHER" id="PTHR13400:SF4">
    <property type="entry name" value="COILED-COIL DOMAIN-CONTAINING PROTEIN 28A-LIKE PROTEIN"/>
    <property type="match status" value="1"/>
</dbReference>
<protein>
    <recommendedName>
        <fullName evidence="9">Vesicle transport protein</fullName>
    </recommendedName>
</protein>
<feature type="compositionally biased region" description="Basic and acidic residues" evidence="5">
    <location>
        <begin position="256"/>
        <end position="267"/>
    </location>
</feature>
<feature type="transmembrane region" description="Helical" evidence="6">
    <location>
        <begin position="71"/>
        <end position="97"/>
    </location>
</feature>
<evidence type="ECO:0000256" key="5">
    <source>
        <dbReference type="SAM" id="MobiDB-lite"/>
    </source>
</evidence>
<evidence type="ECO:0000313" key="7">
    <source>
        <dbReference type="EnsemblMetazoa" id="AMIN001899-PA"/>
    </source>
</evidence>
<dbReference type="GO" id="GO:0016020">
    <property type="term" value="C:membrane"/>
    <property type="evidence" value="ECO:0007669"/>
    <property type="project" value="UniProtKB-SubCell"/>
</dbReference>
<feature type="region of interest" description="Disordered" evidence="5">
    <location>
        <begin position="376"/>
        <end position="463"/>
    </location>
</feature>
<evidence type="ECO:0000256" key="4">
    <source>
        <dbReference type="ARBA" id="ARBA00023136"/>
    </source>
</evidence>
<feature type="compositionally biased region" description="Polar residues" evidence="5">
    <location>
        <begin position="452"/>
        <end position="463"/>
    </location>
</feature>
<organism evidence="7 8">
    <name type="scientific">Anopheles minimus</name>
    <dbReference type="NCBI Taxonomy" id="112268"/>
    <lineage>
        <taxon>Eukaryota</taxon>
        <taxon>Metazoa</taxon>
        <taxon>Ecdysozoa</taxon>
        <taxon>Arthropoda</taxon>
        <taxon>Hexapoda</taxon>
        <taxon>Insecta</taxon>
        <taxon>Pterygota</taxon>
        <taxon>Neoptera</taxon>
        <taxon>Endopterygota</taxon>
        <taxon>Diptera</taxon>
        <taxon>Nematocera</taxon>
        <taxon>Culicoidea</taxon>
        <taxon>Culicidae</taxon>
        <taxon>Anophelinae</taxon>
        <taxon>Anopheles</taxon>
    </lineage>
</organism>
<dbReference type="GO" id="GO:0012505">
    <property type="term" value="C:endomembrane system"/>
    <property type="evidence" value="ECO:0007669"/>
    <property type="project" value="UniProtKB-ARBA"/>
</dbReference>
<feature type="compositionally biased region" description="Polar residues" evidence="5">
    <location>
        <begin position="397"/>
        <end position="412"/>
    </location>
</feature>
<feature type="compositionally biased region" description="Gly residues" evidence="5">
    <location>
        <begin position="429"/>
        <end position="445"/>
    </location>
</feature>